<evidence type="ECO:0000313" key="1">
    <source>
        <dbReference type="EMBL" id="KAI9508929.1"/>
    </source>
</evidence>
<keyword evidence="2" id="KW-1185">Reference proteome</keyword>
<sequence>MLSLERSYKDDLGRPIPTVFDITPDGRYVFEPDEHPGTKLGENLRRIFVERGLDFFDQDEEQRKASKPIDGQVAAPQSKDAVNQLSDGQTTESMSPEALSNMRLEILPQLNIALGEMTLARDVLSLYSASTAPESTSALHADPSSVSVLPNGILGSSSVSQPPSIASVQSFNARLVAGGKDEALRKASDLFESAAIAVERGHDVGARYWIDALKIRRRNWGLTPAPLPVGMPTGRGADWTTKDFLISFGLSETSPLLRQRATGQLAKHGSKEPIVFSRRQRTILRINVRTVDAFGTERTACNTMSDEPNDDDPLQSTLREVQREVLDQEIFSLLIKDASVLPTSSVRVSERLLVVEATQDTEVWFELVRVDTDTVSQAKCDLIYYFLHLLLLREHSRRRLTRIGAPEASAPRPHIDIAFPPTSNLSLLQPVIDLLQYELFCVRVKAELNRIVEILRRVGVPVKFHFDAVGEDSTGILESLIGSGTGYISGVTTIRIDNRRLIRRSLSRTLRFTFTSPSSLVAHLSQATLPVSSIPQLAQLLRDETEQCLLQRICEMGAEISERLNGTWLVDMPMNRVVGKWEGQTLCEPILNMSWDVKN</sequence>
<dbReference type="Proteomes" id="UP001207468">
    <property type="component" value="Unassembled WGS sequence"/>
</dbReference>
<protein>
    <submittedName>
        <fullName evidence="1">Subunit 17 of mediator complex-domain-containing protein</fullName>
    </submittedName>
</protein>
<organism evidence="1 2">
    <name type="scientific">Russula earlei</name>
    <dbReference type="NCBI Taxonomy" id="71964"/>
    <lineage>
        <taxon>Eukaryota</taxon>
        <taxon>Fungi</taxon>
        <taxon>Dikarya</taxon>
        <taxon>Basidiomycota</taxon>
        <taxon>Agaricomycotina</taxon>
        <taxon>Agaricomycetes</taxon>
        <taxon>Russulales</taxon>
        <taxon>Russulaceae</taxon>
        <taxon>Russula</taxon>
    </lineage>
</organism>
<gene>
    <name evidence="1" type="ORF">F5148DRAFT_979104</name>
</gene>
<reference evidence="1" key="1">
    <citation type="submission" date="2021-03" db="EMBL/GenBank/DDBJ databases">
        <title>Evolutionary priming and transition to the ectomycorrhizal habit in an iconic lineage of mushroom-forming fungi: is preadaptation a requirement?</title>
        <authorList>
            <consortium name="DOE Joint Genome Institute"/>
            <person name="Looney B.P."/>
            <person name="Miyauchi S."/>
            <person name="Morin E."/>
            <person name="Drula E."/>
            <person name="Courty P.E."/>
            <person name="Chicoki N."/>
            <person name="Fauchery L."/>
            <person name="Kohler A."/>
            <person name="Kuo A."/>
            <person name="LaButti K."/>
            <person name="Pangilinan J."/>
            <person name="Lipzen A."/>
            <person name="Riley R."/>
            <person name="Andreopoulos W."/>
            <person name="He G."/>
            <person name="Johnson J."/>
            <person name="Barry K.W."/>
            <person name="Grigoriev I.V."/>
            <person name="Nagy L."/>
            <person name="Hibbett D."/>
            <person name="Henrissat B."/>
            <person name="Matheny P.B."/>
            <person name="Labbe J."/>
            <person name="Martin A.F."/>
        </authorList>
    </citation>
    <scope>NUCLEOTIDE SEQUENCE</scope>
    <source>
        <strain evidence="1">BPL698</strain>
    </source>
</reference>
<proteinExistence type="predicted"/>
<evidence type="ECO:0000313" key="2">
    <source>
        <dbReference type="Proteomes" id="UP001207468"/>
    </source>
</evidence>
<accession>A0ACC0UCY5</accession>
<name>A0ACC0UCY5_9AGAM</name>
<dbReference type="EMBL" id="JAGFNK010000076">
    <property type="protein sequence ID" value="KAI9508929.1"/>
    <property type="molecule type" value="Genomic_DNA"/>
</dbReference>
<comment type="caution">
    <text evidence="1">The sequence shown here is derived from an EMBL/GenBank/DDBJ whole genome shotgun (WGS) entry which is preliminary data.</text>
</comment>